<accession>A0A1B8PM44</accession>
<protein>
    <submittedName>
        <fullName evidence="3">DNA mismatch repair protein MutS</fullName>
    </submittedName>
</protein>
<dbReference type="SMART" id="SM00463">
    <property type="entry name" value="SMR"/>
    <property type="match status" value="1"/>
</dbReference>
<dbReference type="Pfam" id="PF01713">
    <property type="entry name" value="Smr"/>
    <property type="match status" value="1"/>
</dbReference>
<feature type="region of interest" description="Disordered" evidence="1">
    <location>
        <begin position="18"/>
        <end position="44"/>
    </location>
</feature>
<evidence type="ECO:0000313" key="4">
    <source>
        <dbReference type="Proteomes" id="UP000092671"/>
    </source>
</evidence>
<dbReference type="PROSITE" id="PS50828">
    <property type="entry name" value="SMR"/>
    <property type="match status" value="1"/>
</dbReference>
<dbReference type="PANTHER" id="PTHR35562:SF2">
    <property type="entry name" value="DNA ENDONUCLEASE SMRA-RELATED"/>
    <property type="match status" value="1"/>
</dbReference>
<dbReference type="Proteomes" id="UP000092671">
    <property type="component" value="Unassembled WGS sequence"/>
</dbReference>
<dbReference type="EMBL" id="LZDN01000001">
    <property type="protein sequence ID" value="OBX52145.1"/>
    <property type="molecule type" value="Genomic_DNA"/>
</dbReference>
<dbReference type="Gene3D" id="3.30.1370.110">
    <property type="match status" value="1"/>
</dbReference>
<sequence length="236" mass="25857">MTTFKDLLSKDAQTQLKEMGGKLSTNSESDSNGKPTSANVMGKKEVTQQVKRFGSELIDDDKVLFMQAMNGVRPLKHEKSVNHTQKTNPKDPTTLFRRANAQGGDEKTQTNLSDMQALLNPVASEAFLSHKHPTLQNKVFEQLKQGKLRWYDALDLHGSSIDEARDAVQTIIANALKHGETVVKIVHGKGTDAILKTCVNGWLRQIPEVMAFVSAPANDGGNGAVLVLIKKKKLGL</sequence>
<dbReference type="SUPFAM" id="SSF160443">
    <property type="entry name" value="SMR domain-like"/>
    <property type="match status" value="1"/>
</dbReference>
<dbReference type="InterPro" id="IPR036063">
    <property type="entry name" value="Smr_dom_sf"/>
</dbReference>
<dbReference type="GO" id="GO:0004520">
    <property type="term" value="F:DNA endonuclease activity"/>
    <property type="evidence" value="ECO:0007669"/>
    <property type="project" value="TreeGrafter"/>
</dbReference>
<name>A0A1B8PM44_MORNO</name>
<dbReference type="InterPro" id="IPR002625">
    <property type="entry name" value="Smr_dom"/>
</dbReference>
<feature type="domain" description="Smr" evidence="2">
    <location>
        <begin position="154"/>
        <end position="230"/>
    </location>
</feature>
<dbReference type="AlphaFoldDB" id="A0A1B8PM44"/>
<organism evidence="3 4">
    <name type="scientific">Moraxella nonliquefaciens</name>
    <dbReference type="NCBI Taxonomy" id="478"/>
    <lineage>
        <taxon>Bacteria</taxon>
        <taxon>Pseudomonadati</taxon>
        <taxon>Pseudomonadota</taxon>
        <taxon>Gammaproteobacteria</taxon>
        <taxon>Moraxellales</taxon>
        <taxon>Moraxellaceae</taxon>
        <taxon>Moraxella</taxon>
    </lineage>
</organism>
<dbReference type="PANTHER" id="PTHR35562">
    <property type="entry name" value="DNA ENDONUCLEASE SMRA-RELATED"/>
    <property type="match status" value="1"/>
</dbReference>
<dbReference type="RefSeq" id="WP_066887275.1">
    <property type="nucleotide sequence ID" value="NZ_LZDN01000001.1"/>
</dbReference>
<comment type="caution">
    <text evidence="3">The sequence shown here is derived from an EMBL/GenBank/DDBJ whole genome shotgun (WGS) entry which is preliminary data.</text>
</comment>
<evidence type="ECO:0000256" key="1">
    <source>
        <dbReference type="SAM" id="MobiDB-lite"/>
    </source>
</evidence>
<proteinExistence type="predicted"/>
<gene>
    <name evidence="3" type="ORF">A9Z60_00155</name>
</gene>
<evidence type="ECO:0000259" key="2">
    <source>
        <dbReference type="PROSITE" id="PS50828"/>
    </source>
</evidence>
<evidence type="ECO:0000313" key="3">
    <source>
        <dbReference type="EMBL" id="OBX52145.1"/>
    </source>
</evidence>
<reference evidence="3 4" key="1">
    <citation type="submission" date="2016-06" db="EMBL/GenBank/DDBJ databases">
        <title>Draft genome of Moraxella nonliquefaciens CCUG 60284.</title>
        <authorList>
            <person name="Salva-Serra F."/>
            <person name="Engstrom-Jakobsson H."/>
            <person name="Thorell K."/>
            <person name="Gonzales-Siles L."/>
            <person name="Karlsson R."/>
            <person name="Boulund F."/>
            <person name="Engstrand L."/>
            <person name="Kristiansson E."/>
            <person name="Moore E."/>
        </authorList>
    </citation>
    <scope>NUCLEOTIDE SEQUENCE [LARGE SCALE GENOMIC DNA]</scope>
    <source>
        <strain evidence="3 4">CCUG 60284</strain>
    </source>
</reference>
<feature type="compositionally biased region" description="Polar residues" evidence="1">
    <location>
        <begin position="23"/>
        <end position="39"/>
    </location>
</feature>